<name>A0ABP8XWC2_9ACTN</name>
<comment type="caution">
    <text evidence="2">The sequence shown here is derived from an EMBL/GenBank/DDBJ whole genome shotgun (WGS) entry which is preliminary data.</text>
</comment>
<dbReference type="Proteomes" id="UP001499974">
    <property type="component" value="Unassembled WGS sequence"/>
</dbReference>
<evidence type="ECO:0000313" key="3">
    <source>
        <dbReference type="Proteomes" id="UP001499974"/>
    </source>
</evidence>
<keyword evidence="3" id="KW-1185">Reference proteome</keyword>
<reference evidence="3" key="1">
    <citation type="journal article" date="2019" name="Int. J. Syst. Evol. Microbiol.">
        <title>The Global Catalogue of Microorganisms (GCM) 10K type strain sequencing project: providing services to taxonomists for standard genome sequencing and annotation.</title>
        <authorList>
            <consortium name="The Broad Institute Genomics Platform"/>
            <consortium name="The Broad Institute Genome Sequencing Center for Infectious Disease"/>
            <person name="Wu L."/>
            <person name="Ma J."/>
        </authorList>
    </citation>
    <scope>NUCLEOTIDE SEQUENCE [LARGE SCALE GENOMIC DNA]</scope>
    <source>
        <strain evidence="3">JCM 18531</strain>
    </source>
</reference>
<evidence type="ECO:0000313" key="2">
    <source>
        <dbReference type="EMBL" id="GAA4716664.1"/>
    </source>
</evidence>
<dbReference type="SUPFAM" id="SSF51556">
    <property type="entry name" value="Metallo-dependent hydrolases"/>
    <property type="match status" value="1"/>
</dbReference>
<protein>
    <submittedName>
        <fullName evidence="2">Amidohydrolase family protein</fullName>
    </submittedName>
</protein>
<dbReference type="EMBL" id="BAABKM010000004">
    <property type="protein sequence ID" value="GAA4716664.1"/>
    <property type="molecule type" value="Genomic_DNA"/>
</dbReference>
<dbReference type="PANTHER" id="PTHR43383">
    <property type="entry name" value="NODULIN 6"/>
    <property type="match status" value="1"/>
</dbReference>
<proteinExistence type="predicted"/>
<dbReference type="RefSeq" id="WP_345523416.1">
    <property type="nucleotide sequence ID" value="NZ_BAABKM010000004.1"/>
</dbReference>
<feature type="domain" description="Amidohydrolase-related" evidence="1">
    <location>
        <begin position="185"/>
        <end position="357"/>
    </location>
</feature>
<dbReference type="InterPro" id="IPR006680">
    <property type="entry name" value="Amidohydro-rel"/>
</dbReference>
<dbReference type="PANTHER" id="PTHR43383:SF2">
    <property type="entry name" value="AMIDOHYDROLASE 2 FAMILY PROTEIN"/>
    <property type="match status" value="1"/>
</dbReference>
<evidence type="ECO:0000259" key="1">
    <source>
        <dbReference type="Pfam" id="PF04909"/>
    </source>
</evidence>
<dbReference type="Pfam" id="PF04909">
    <property type="entry name" value="Amidohydro_2"/>
    <property type="match status" value="1"/>
</dbReference>
<dbReference type="InterPro" id="IPR032466">
    <property type="entry name" value="Metal_Hydrolase"/>
</dbReference>
<dbReference type="Gene3D" id="3.20.20.140">
    <property type="entry name" value="Metal-dependent hydrolases"/>
    <property type="match status" value="1"/>
</dbReference>
<sequence length="357" mass="38505">MAVPDELAEHLRTVRLVDHHVHGWFTSPGDRPSFEAALNEGSPGPVPAWMSGFDLPVGLAVRRWCAPLLGLPALASADDYWAARSATPYDELVRTFVEAAGVEHWVVDNGLTPGLLDLPEPRSEVVRLEVLLEEVIGADDVPGAFRARLDDAAVRAVGTKTIAAYRTGLDIDWSRPTDAAVVAAALASGPRVVDPLLVAFVVHEAAARGLPLQVHTGLGDRDLDLRRADPLHLLPLLRTVEVPVLLLHCYPFHRQAGYLAQAFDHVSFDVGLAVNHLGARSVELVAESLELAPYAKQLYSSDAYGVPELHVLGSLLWRRAMGEVLGGWLARGDCGLDDAVRIVDLVAAGNARRVYGL</sequence>
<organism evidence="2 3">
    <name type="scientific">Nocardioides conyzicola</name>
    <dbReference type="NCBI Taxonomy" id="1651781"/>
    <lineage>
        <taxon>Bacteria</taxon>
        <taxon>Bacillati</taxon>
        <taxon>Actinomycetota</taxon>
        <taxon>Actinomycetes</taxon>
        <taxon>Propionibacteriales</taxon>
        <taxon>Nocardioidaceae</taxon>
        <taxon>Nocardioides</taxon>
    </lineage>
</organism>
<gene>
    <name evidence="2" type="ORF">GCM10023349_40540</name>
</gene>
<accession>A0ABP8XWC2</accession>